<feature type="transmembrane region" description="Helical" evidence="10">
    <location>
        <begin position="20"/>
        <end position="40"/>
    </location>
</feature>
<dbReference type="Gene3D" id="3.90.550.50">
    <property type="match status" value="1"/>
</dbReference>
<organism evidence="11 12">
    <name type="scientific">Daphnia galeata</name>
    <dbReference type="NCBI Taxonomy" id="27404"/>
    <lineage>
        <taxon>Eukaryota</taxon>
        <taxon>Metazoa</taxon>
        <taxon>Ecdysozoa</taxon>
        <taxon>Arthropoda</taxon>
        <taxon>Crustacea</taxon>
        <taxon>Branchiopoda</taxon>
        <taxon>Diplostraca</taxon>
        <taxon>Cladocera</taxon>
        <taxon>Anomopoda</taxon>
        <taxon>Daphniidae</taxon>
        <taxon>Daphnia</taxon>
    </lineage>
</organism>
<comment type="similarity">
    <text evidence="2">Belongs to the glycosyltransferase 31 family.</text>
</comment>
<dbReference type="EMBL" id="CAKKLH010000068">
    <property type="protein sequence ID" value="CAH0101907.1"/>
    <property type="molecule type" value="Genomic_DNA"/>
</dbReference>
<keyword evidence="5 10" id="KW-0812">Transmembrane</keyword>
<dbReference type="GO" id="GO:0000139">
    <property type="term" value="C:Golgi membrane"/>
    <property type="evidence" value="ECO:0007669"/>
    <property type="project" value="UniProtKB-SubCell"/>
</dbReference>
<evidence type="ECO:0000256" key="6">
    <source>
        <dbReference type="ARBA" id="ARBA00022968"/>
    </source>
</evidence>
<keyword evidence="6" id="KW-0735">Signal-anchor</keyword>
<dbReference type="Pfam" id="PF01762">
    <property type="entry name" value="Galactosyl_T"/>
    <property type="match status" value="1"/>
</dbReference>
<evidence type="ECO:0000313" key="11">
    <source>
        <dbReference type="EMBL" id="CAH0101907.1"/>
    </source>
</evidence>
<accession>A0A8J2RCU3</accession>
<protein>
    <submittedName>
        <fullName evidence="11">Uncharacterized protein</fullName>
    </submittedName>
</protein>
<keyword evidence="7 10" id="KW-1133">Transmembrane helix</keyword>
<evidence type="ECO:0000256" key="5">
    <source>
        <dbReference type="ARBA" id="ARBA00022692"/>
    </source>
</evidence>
<dbReference type="GO" id="GO:0016758">
    <property type="term" value="F:hexosyltransferase activity"/>
    <property type="evidence" value="ECO:0007669"/>
    <property type="project" value="InterPro"/>
</dbReference>
<evidence type="ECO:0000256" key="10">
    <source>
        <dbReference type="SAM" id="Phobius"/>
    </source>
</evidence>
<keyword evidence="4" id="KW-0808">Transferase</keyword>
<gene>
    <name evidence="11" type="ORF">DGAL_LOCUS4279</name>
</gene>
<dbReference type="OrthoDB" id="6343759at2759"/>
<keyword evidence="3" id="KW-0328">Glycosyltransferase</keyword>
<dbReference type="GO" id="GO:0006493">
    <property type="term" value="P:protein O-linked glycosylation"/>
    <property type="evidence" value="ECO:0007669"/>
    <property type="project" value="TreeGrafter"/>
</dbReference>
<evidence type="ECO:0000256" key="7">
    <source>
        <dbReference type="ARBA" id="ARBA00022989"/>
    </source>
</evidence>
<keyword evidence="12" id="KW-1185">Reference proteome</keyword>
<reference evidence="11" key="1">
    <citation type="submission" date="2021-11" db="EMBL/GenBank/DDBJ databases">
        <authorList>
            <person name="Schell T."/>
        </authorList>
    </citation>
    <scope>NUCLEOTIDE SEQUENCE</scope>
    <source>
        <strain evidence="11">M5</strain>
    </source>
</reference>
<evidence type="ECO:0000313" key="12">
    <source>
        <dbReference type="Proteomes" id="UP000789390"/>
    </source>
</evidence>
<name>A0A8J2RCU3_9CRUS</name>
<proteinExistence type="inferred from homology"/>
<dbReference type="PANTHER" id="PTHR11214">
    <property type="entry name" value="BETA-1,3-N-ACETYLGLUCOSAMINYLTRANSFERASE"/>
    <property type="match status" value="1"/>
</dbReference>
<keyword evidence="9 10" id="KW-0472">Membrane</keyword>
<comment type="caution">
    <text evidence="11">The sequence shown here is derived from an EMBL/GenBank/DDBJ whole genome shotgun (WGS) entry which is preliminary data.</text>
</comment>
<sequence length="847" mass="97984">MDFNLDCNVAFRRLSSKLSMSYLGFLLLVISCFIYFFCFIEQTSVFHQKGGLGISKNQSMKIVYEKLRQPYEKAVEKTAADILMQQKQILEKTLGECRQEMNNTTNSLLEMETDIQRRINETSFEMAKLFEQEMRKDKNRTDNYILKLVQMFNEERVILEAKLAIKREFFDYAASSLRGTSYPGVENYIRYAVTRLEILPMPLAVVKPLIPEFGPVINNVTEIRYPIAIPSCPRDSATSANRRSVFIAVISAPGNVNKRSAIRQTWTNHIQTVLDKGLLTMVRYGFILGQPGNDLTQTQIEEESKNFGDIIQIEMSDYYRNLPLKVAGLLNWLDKNCANVDFVFKVDDDVYVNMHNLAHFVQSHHEYNRSVFGIGYPNGNIPDRDGKWSITYEEWPWNQYPHYLLGGAVLIHGSSIFPLLAASQTIPMIPFDDLYFFEKAVIKTYFSSGSTSVFNNDPPDVSTACELRALIARLVHEYDDVMFGEIMNLSHGIADKFYSNDTQCTLTDPNGLVSNFDYSEPVEFNFNHITTLNLTKKRCMKLNVSLHQHSQYSIQSIPSLRLPGVELYTLKRPAECHWEIYYTPGRRELSAILHICDNATNMNSHVLESQFVYKKIDICQNEWVSSSLRLTNMRVKLAQPQFQIGLVLLGLILIFYASPNLLYHHHNEQKHDFEREVDELNDSSSCLLMSSINRRRPACQLLHYTTQRVVDCLDSLHHQDDSSSSSIHHYSPDNKGLLHFVFMGDSRIRQQFLNFIKLVPDYDRESNPSVIPSKFHYDIDVISQILRLRVSFKWRPLIDHNVTETLRQWTTAGPTERPCLIFLSWLISDKYFKRLLKMTIMKELDLL</sequence>
<evidence type="ECO:0000256" key="9">
    <source>
        <dbReference type="ARBA" id="ARBA00023136"/>
    </source>
</evidence>
<evidence type="ECO:0000256" key="1">
    <source>
        <dbReference type="ARBA" id="ARBA00004323"/>
    </source>
</evidence>
<feature type="transmembrane region" description="Helical" evidence="10">
    <location>
        <begin position="642"/>
        <end position="663"/>
    </location>
</feature>
<dbReference type="AlphaFoldDB" id="A0A8J2RCU3"/>
<comment type="subcellular location">
    <subcellularLocation>
        <location evidence="1">Golgi apparatus membrane</location>
        <topology evidence="1">Single-pass type II membrane protein</topology>
    </subcellularLocation>
</comment>
<evidence type="ECO:0000256" key="2">
    <source>
        <dbReference type="ARBA" id="ARBA00008661"/>
    </source>
</evidence>
<evidence type="ECO:0000256" key="4">
    <source>
        <dbReference type="ARBA" id="ARBA00022679"/>
    </source>
</evidence>
<dbReference type="Proteomes" id="UP000789390">
    <property type="component" value="Unassembled WGS sequence"/>
</dbReference>
<evidence type="ECO:0000256" key="3">
    <source>
        <dbReference type="ARBA" id="ARBA00022676"/>
    </source>
</evidence>
<dbReference type="PANTHER" id="PTHR11214:SF334">
    <property type="entry name" value="HEXOSYLTRANSFERASE"/>
    <property type="match status" value="1"/>
</dbReference>
<dbReference type="InterPro" id="IPR002659">
    <property type="entry name" value="Glyco_trans_31"/>
</dbReference>
<keyword evidence="8" id="KW-0333">Golgi apparatus</keyword>
<evidence type="ECO:0000256" key="8">
    <source>
        <dbReference type="ARBA" id="ARBA00023034"/>
    </source>
</evidence>